<dbReference type="AlphaFoldDB" id="A0AAV6X8N5"/>
<dbReference type="Proteomes" id="UP000826271">
    <property type="component" value="Unassembled WGS sequence"/>
</dbReference>
<feature type="transmembrane region" description="Helical" evidence="1">
    <location>
        <begin position="201"/>
        <end position="224"/>
    </location>
</feature>
<protein>
    <recommendedName>
        <fullName evidence="4">Transmembrane protein</fullName>
    </recommendedName>
</protein>
<keyword evidence="3" id="KW-1185">Reference proteome</keyword>
<dbReference type="EMBL" id="WHWC01000010">
    <property type="protein sequence ID" value="KAG8375565.1"/>
    <property type="molecule type" value="Genomic_DNA"/>
</dbReference>
<organism evidence="2 3">
    <name type="scientific">Buddleja alternifolia</name>
    <dbReference type="NCBI Taxonomy" id="168488"/>
    <lineage>
        <taxon>Eukaryota</taxon>
        <taxon>Viridiplantae</taxon>
        <taxon>Streptophyta</taxon>
        <taxon>Embryophyta</taxon>
        <taxon>Tracheophyta</taxon>
        <taxon>Spermatophyta</taxon>
        <taxon>Magnoliopsida</taxon>
        <taxon>eudicotyledons</taxon>
        <taxon>Gunneridae</taxon>
        <taxon>Pentapetalae</taxon>
        <taxon>asterids</taxon>
        <taxon>lamiids</taxon>
        <taxon>Lamiales</taxon>
        <taxon>Scrophulariaceae</taxon>
        <taxon>Buddlejeae</taxon>
        <taxon>Buddleja</taxon>
    </lineage>
</organism>
<feature type="transmembrane region" description="Helical" evidence="1">
    <location>
        <begin position="35"/>
        <end position="59"/>
    </location>
</feature>
<dbReference type="PANTHER" id="PTHR36060:SF1">
    <property type="entry name" value="OS02G0272400 PROTEIN"/>
    <property type="match status" value="1"/>
</dbReference>
<proteinExistence type="predicted"/>
<evidence type="ECO:0000313" key="2">
    <source>
        <dbReference type="EMBL" id="KAG8375565.1"/>
    </source>
</evidence>
<evidence type="ECO:0000313" key="3">
    <source>
        <dbReference type="Proteomes" id="UP000826271"/>
    </source>
</evidence>
<feature type="transmembrane region" description="Helical" evidence="1">
    <location>
        <begin position="171"/>
        <end position="195"/>
    </location>
</feature>
<keyword evidence="1" id="KW-1133">Transmembrane helix</keyword>
<feature type="transmembrane region" description="Helical" evidence="1">
    <location>
        <begin position="114"/>
        <end position="142"/>
    </location>
</feature>
<comment type="caution">
    <text evidence="2">The sequence shown here is derived from an EMBL/GenBank/DDBJ whole genome shotgun (WGS) entry which is preliminary data.</text>
</comment>
<accession>A0AAV6X8N5</accession>
<name>A0AAV6X8N5_9LAMI</name>
<evidence type="ECO:0000256" key="1">
    <source>
        <dbReference type="SAM" id="Phobius"/>
    </source>
</evidence>
<keyword evidence="1" id="KW-0812">Transmembrane</keyword>
<evidence type="ECO:0008006" key="4">
    <source>
        <dbReference type="Google" id="ProtNLM"/>
    </source>
</evidence>
<reference evidence="2" key="1">
    <citation type="submission" date="2019-10" db="EMBL/GenBank/DDBJ databases">
        <authorList>
            <person name="Zhang R."/>
            <person name="Pan Y."/>
            <person name="Wang J."/>
            <person name="Ma R."/>
            <person name="Yu S."/>
        </authorList>
    </citation>
    <scope>NUCLEOTIDE SEQUENCE</scope>
    <source>
        <strain evidence="2">LA-IB0</strain>
        <tissue evidence="2">Leaf</tissue>
    </source>
</reference>
<dbReference type="PANTHER" id="PTHR36060">
    <property type="entry name" value="OS02G0272400 PROTEIN"/>
    <property type="match status" value="1"/>
</dbReference>
<gene>
    <name evidence="2" type="ORF">BUALT_Bualt10G0113800</name>
</gene>
<keyword evidence="1" id="KW-0472">Membrane</keyword>
<sequence>MAIIGDALKQAFMPKHEYESLREEEKAWHKLQKPLISLSLTLISLAVLISTVISLKIVFPDDNLRRPFCRDLRIQPLSINFTTPGAAAGVGGGGGESDLLPGAFVLTDQETVDYYWMVVFVPSAMVFAVSVIYLIAGVTVAYTATARHGCLKVVENNYCTSRRGGVRCLSILNVVFAIIFGLLALSLGSTLLTLGSSCSLPLFWCYEISSWGLVILHGGAAFFLKRKASVIIDEYDVAGRDTGLEMLEANPIQVPPEVERRVNEGFKAWMGPSFLSSDEEDEPDDYLEAPNIARLNSTRQRV</sequence>